<feature type="transmembrane region" description="Helical" evidence="8">
    <location>
        <begin position="380"/>
        <end position="398"/>
    </location>
</feature>
<evidence type="ECO:0000256" key="6">
    <source>
        <dbReference type="ARBA" id="ARBA00023136"/>
    </source>
</evidence>
<gene>
    <name evidence="11" type="primary">amtB</name>
    <name evidence="11" type="ORF">CLORY_29820</name>
</gene>
<proteinExistence type="inferred from homology"/>
<dbReference type="GO" id="GO:0005886">
    <property type="term" value="C:plasma membrane"/>
    <property type="evidence" value="ECO:0007669"/>
    <property type="project" value="UniProtKB-SubCell"/>
</dbReference>
<dbReference type="PANTHER" id="PTHR11730:SF6">
    <property type="entry name" value="AMMONIUM TRANSPORTER"/>
    <property type="match status" value="1"/>
</dbReference>
<keyword evidence="7 8" id="KW-0924">Ammonia transport</keyword>
<dbReference type="InterPro" id="IPR001905">
    <property type="entry name" value="Ammonium_transpt"/>
</dbReference>
<dbReference type="NCBIfam" id="TIGR00836">
    <property type="entry name" value="amt"/>
    <property type="match status" value="1"/>
</dbReference>
<evidence type="ECO:0000256" key="7">
    <source>
        <dbReference type="ARBA" id="ARBA00023177"/>
    </source>
</evidence>
<evidence type="ECO:0000259" key="10">
    <source>
        <dbReference type="Pfam" id="PF00909"/>
    </source>
</evidence>
<evidence type="ECO:0000256" key="9">
    <source>
        <dbReference type="SAM" id="SignalP"/>
    </source>
</evidence>
<evidence type="ECO:0000256" key="4">
    <source>
        <dbReference type="ARBA" id="ARBA00022692"/>
    </source>
</evidence>
<dbReference type="Gene3D" id="1.10.3430.10">
    <property type="entry name" value="Ammonium transporter AmtB like domains"/>
    <property type="match status" value="1"/>
</dbReference>
<evidence type="ECO:0000256" key="5">
    <source>
        <dbReference type="ARBA" id="ARBA00022989"/>
    </source>
</evidence>
<sequence>MKKLSKLSVAVLLVFLLINVFAVTVFADGSVPKGDPSGTNSTSISDWGSTITASKAGDPSLKEVATQVAKNNIGINYVWVLLTGCLIFFFQAGFAMVETGFCRAKNAMHTMAMNLMVFLVGTIGFYICGFALMFGGVGGWSTLGSGPAVLNHEVAIGSFGLFGTKGFFLTTGGAYDVGVFALFFFQMVFMDTTCTIPTGAMAERVKYSAVVFSSFFVSMLYYPLFGNWMWGGGWLSQLGKNFGLGHGALDFAGSSVVHAMGGMIALSGAIVIGPRIGKFKKDGTPVAFPGHHIPMAIIGTIILFFGWFAFNAGSTTNGSDFRLAVVAVNTMIAGAVGGFTAMMYMWIKYGKPDPSMTCNGALAGLVAITAPCAFVNSIAAFFIGIVSGILVCIAVHVIEYKFKLDDPVGAVSVHGVNGLWGMISLGLFADGTYGSGLNGVSGTVKGLLYGDPGQFLAQLIACATVIVWGVGSSFIFWKILHKVKGIRVKAEDEIEGLDIPEMGVLAYPDFVLNKQSDKQ</sequence>
<feature type="transmembrane region" description="Helical" evidence="8">
    <location>
        <begin position="210"/>
        <end position="231"/>
    </location>
</feature>
<evidence type="ECO:0000256" key="3">
    <source>
        <dbReference type="ARBA" id="ARBA00022448"/>
    </source>
</evidence>
<keyword evidence="4 8" id="KW-0812">Transmembrane</keyword>
<dbReference type="Pfam" id="PF00909">
    <property type="entry name" value="Ammonium_transp"/>
    <property type="match status" value="1"/>
</dbReference>
<dbReference type="InterPro" id="IPR029020">
    <property type="entry name" value="Ammonium/urea_transptr"/>
</dbReference>
<feature type="transmembrane region" description="Helical" evidence="8">
    <location>
        <begin position="356"/>
        <end position="374"/>
    </location>
</feature>
<keyword evidence="5 8" id="KW-1133">Transmembrane helix</keyword>
<protein>
    <recommendedName>
        <fullName evidence="8">Ammonium transporter</fullName>
    </recommendedName>
</protein>
<feature type="signal peptide" evidence="9">
    <location>
        <begin position="1"/>
        <end position="22"/>
    </location>
</feature>
<dbReference type="Proteomes" id="UP000190080">
    <property type="component" value="Unassembled WGS sequence"/>
</dbReference>
<feature type="chain" id="PRO_5039420987" description="Ammonium transporter" evidence="9">
    <location>
        <begin position="23"/>
        <end position="519"/>
    </location>
</feature>
<dbReference type="STRING" id="1450648.CLORY_29820"/>
<keyword evidence="3 8" id="KW-0813">Transport</keyword>
<feature type="transmembrane region" description="Helical" evidence="8">
    <location>
        <begin position="167"/>
        <end position="189"/>
    </location>
</feature>
<reference evidence="11 12" key="1">
    <citation type="submission" date="2017-03" db="EMBL/GenBank/DDBJ databases">
        <title>Genome sequence of Clostridium oryzae DSM 28571.</title>
        <authorList>
            <person name="Poehlein A."/>
            <person name="Daniel R."/>
        </authorList>
    </citation>
    <scope>NUCLEOTIDE SEQUENCE [LARGE SCALE GENOMIC DNA]</scope>
    <source>
        <strain evidence="11 12">DSM 28571</strain>
    </source>
</reference>
<feature type="transmembrane region" description="Helical" evidence="8">
    <location>
        <begin position="117"/>
        <end position="140"/>
    </location>
</feature>
<evidence type="ECO:0000256" key="8">
    <source>
        <dbReference type="RuleBase" id="RU362002"/>
    </source>
</evidence>
<evidence type="ECO:0000313" key="11">
    <source>
        <dbReference type="EMBL" id="OPJ60119.1"/>
    </source>
</evidence>
<feature type="transmembrane region" description="Helical" evidence="8">
    <location>
        <begin position="293"/>
        <end position="310"/>
    </location>
</feature>
<feature type="transmembrane region" description="Helical" evidence="8">
    <location>
        <begin position="77"/>
        <end position="97"/>
    </location>
</feature>
<dbReference type="PROSITE" id="PS01219">
    <property type="entry name" value="AMMONIUM_TRANSP"/>
    <property type="match status" value="1"/>
</dbReference>
<dbReference type="RefSeq" id="WP_079425835.1">
    <property type="nucleotide sequence ID" value="NZ_MZGV01000035.1"/>
</dbReference>
<dbReference type="OrthoDB" id="9814202at2"/>
<dbReference type="InterPro" id="IPR018047">
    <property type="entry name" value="Ammonium_transpt_CS"/>
</dbReference>
<feature type="transmembrane region" description="Helical" evidence="8">
    <location>
        <begin position="322"/>
        <end position="344"/>
    </location>
</feature>
<dbReference type="AlphaFoldDB" id="A0A1V4IJN8"/>
<comment type="similarity">
    <text evidence="2 8">Belongs to the ammonia transporter channel (TC 1.A.11.2) family.</text>
</comment>
<comment type="subcellular location">
    <subcellularLocation>
        <location evidence="8">Cell membrane</location>
        <topology evidence="8">Multi-pass membrane protein</topology>
    </subcellularLocation>
    <subcellularLocation>
        <location evidence="1">Membrane</location>
        <topology evidence="1">Multi-pass membrane protein</topology>
    </subcellularLocation>
</comment>
<comment type="caution">
    <text evidence="11">The sequence shown here is derived from an EMBL/GenBank/DDBJ whole genome shotgun (WGS) entry which is preliminary data.</text>
</comment>
<dbReference type="GO" id="GO:0097272">
    <property type="term" value="P:ammonium homeostasis"/>
    <property type="evidence" value="ECO:0007669"/>
    <property type="project" value="TreeGrafter"/>
</dbReference>
<keyword evidence="6 8" id="KW-0472">Membrane</keyword>
<accession>A0A1V4IJN8</accession>
<evidence type="ECO:0000256" key="2">
    <source>
        <dbReference type="ARBA" id="ARBA00005887"/>
    </source>
</evidence>
<feature type="transmembrane region" description="Helical" evidence="8">
    <location>
        <begin position="251"/>
        <end position="272"/>
    </location>
</feature>
<dbReference type="EMBL" id="MZGV01000035">
    <property type="protein sequence ID" value="OPJ60119.1"/>
    <property type="molecule type" value="Genomic_DNA"/>
</dbReference>
<evidence type="ECO:0000313" key="12">
    <source>
        <dbReference type="Proteomes" id="UP000190080"/>
    </source>
</evidence>
<keyword evidence="12" id="KW-1185">Reference proteome</keyword>
<organism evidence="11 12">
    <name type="scientific">Clostridium oryzae</name>
    <dbReference type="NCBI Taxonomy" id="1450648"/>
    <lineage>
        <taxon>Bacteria</taxon>
        <taxon>Bacillati</taxon>
        <taxon>Bacillota</taxon>
        <taxon>Clostridia</taxon>
        <taxon>Eubacteriales</taxon>
        <taxon>Clostridiaceae</taxon>
        <taxon>Clostridium</taxon>
    </lineage>
</organism>
<feature type="transmembrane region" description="Helical" evidence="8">
    <location>
        <begin position="455"/>
        <end position="477"/>
    </location>
</feature>
<evidence type="ECO:0000256" key="1">
    <source>
        <dbReference type="ARBA" id="ARBA00004141"/>
    </source>
</evidence>
<name>A0A1V4IJN8_9CLOT</name>
<keyword evidence="9" id="KW-0732">Signal</keyword>
<dbReference type="SUPFAM" id="SSF111352">
    <property type="entry name" value="Ammonium transporter"/>
    <property type="match status" value="1"/>
</dbReference>
<feature type="domain" description="Ammonium transporter AmtB-like" evidence="10">
    <location>
        <begin position="78"/>
        <end position="507"/>
    </location>
</feature>
<dbReference type="GO" id="GO:0008519">
    <property type="term" value="F:ammonium channel activity"/>
    <property type="evidence" value="ECO:0007669"/>
    <property type="project" value="InterPro"/>
</dbReference>
<dbReference type="PANTHER" id="PTHR11730">
    <property type="entry name" value="AMMONIUM TRANSPORTER"/>
    <property type="match status" value="1"/>
</dbReference>
<feature type="transmembrane region" description="Helical" evidence="8">
    <location>
        <begin position="410"/>
        <end position="429"/>
    </location>
</feature>
<dbReference type="InterPro" id="IPR024041">
    <property type="entry name" value="NH4_transpt_AmtB-like_dom"/>
</dbReference>